<sequence length="120" mass="14227">MKIRYWRKSRRGYERLDGSAKKSNSDPTRKRRFWRRIKIVRKLRVLRKTSPKKLLTRLRDSYVNMMLRLANSPAIASRSREYEEKKLVEIYKSMLMAQGTLVHRNVPKPSSDSIACTLTA</sequence>
<dbReference type="Proteomes" id="UP001295469">
    <property type="component" value="Chromosome A04"/>
</dbReference>
<reference evidence="1" key="3">
    <citation type="submission" date="2021-01" db="EMBL/GenBank/DDBJ databases">
        <authorList>
            <consortium name="Genoscope - CEA"/>
            <person name="William W."/>
        </authorList>
    </citation>
    <scope>NUCLEOTIDE SEQUENCE</scope>
</reference>
<dbReference type="PaxDb" id="3708-A0A078IPT5"/>
<evidence type="ECO:0000313" key="3">
    <source>
        <dbReference type="Proteomes" id="UP000028999"/>
    </source>
</evidence>
<reference evidence="2" key="2">
    <citation type="submission" date="2014-06" db="EMBL/GenBank/DDBJ databases">
        <authorList>
            <person name="Genoscope - CEA"/>
        </authorList>
    </citation>
    <scope>NUCLEOTIDE SEQUENCE</scope>
</reference>
<keyword evidence="3" id="KW-1185">Reference proteome</keyword>
<organism evidence="2 3">
    <name type="scientific">Brassica napus</name>
    <name type="common">Rape</name>
    <dbReference type="NCBI Taxonomy" id="3708"/>
    <lineage>
        <taxon>Eukaryota</taxon>
        <taxon>Viridiplantae</taxon>
        <taxon>Streptophyta</taxon>
        <taxon>Embryophyta</taxon>
        <taxon>Tracheophyta</taxon>
        <taxon>Spermatophyta</taxon>
        <taxon>Magnoliopsida</taxon>
        <taxon>eudicotyledons</taxon>
        <taxon>Gunneridae</taxon>
        <taxon>Pentapetalae</taxon>
        <taxon>rosids</taxon>
        <taxon>malvids</taxon>
        <taxon>Brassicales</taxon>
        <taxon>Brassicaceae</taxon>
        <taxon>Brassiceae</taxon>
        <taxon>Brassica</taxon>
    </lineage>
</organism>
<dbReference type="PANTHER" id="PTHR33702">
    <property type="entry name" value="BNAA09G40010D PROTEIN"/>
    <property type="match status" value="1"/>
</dbReference>
<dbReference type="AlphaFoldDB" id="A0A078IPT5"/>
<dbReference type="PANTHER" id="PTHR33702:SF24">
    <property type="entry name" value="GENOME ASSEMBLY, CHROMOSOME: A04"/>
    <property type="match status" value="1"/>
</dbReference>
<evidence type="ECO:0000313" key="1">
    <source>
        <dbReference type="EMBL" id="CAF2304708.1"/>
    </source>
</evidence>
<accession>A0A078IPT5</accession>
<name>A0A078IPT5_BRANA</name>
<evidence type="ECO:0000313" key="2">
    <source>
        <dbReference type="EMBL" id="CDY51424.1"/>
    </source>
</evidence>
<dbReference type="EMBL" id="LK032993">
    <property type="protein sequence ID" value="CDY51424.1"/>
    <property type="molecule type" value="Genomic_DNA"/>
</dbReference>
<gene>
    <name evidence="2" type="primary">BnaA04g27010D</name>
    <name evidence="1" type="ORF">DARMORV10_A04P34950.1</name>
    <name evidence="2" type="ORF">GSBRNA2T00003363001</name>
</gene>
<dbReference type="EMBL" id="HG994358">
    <property type="protein sequence ID" value="CAF2304708.1"/>
    <property type="molecule type" value="Genomic_DNA"/>
</dbReference>
<dbReference type="OMA" id="LIMEMYK"/>
<proteinExistence type="predicted"/>
<reference evidence="2 3" key="1">
    <citation type="journal article" date="2014" name="Science">
        <title>Plant genetics. Early allopolyploid evolution in the post-Neolithic Brassica napus oilseed genome.</title>
        <authorList>
            <person name="Chalhoub B."/>
            <person name="Denoeud F."/>
            <person name="Liu S."/>
            <person name="Parkin I.A."/>
            <person name="Tang H."/>
            <person name="Wang X."/>
            <person name="Chiquet J."/>
            <person name="Belcram H."/>
            <person name="Tong C."/>
            <person name="Samans B."/>
            <person name="Correa M."/>
            <person name="Da Silva C."/>
            <person name="Just J."/>
            <person name="Falentin C."/>
            <person name="Koh C.S."/>
            <person name="Le Clainche I."/>
            <person name="Bernard M."/>
            <person name="Bento P."/>
            <person name="Noel B."/>
            <person name="Labadie K."/>
            <person name="Alberti A."/>
            <person name="Charles M."/>
            <person name="Arnaud D."/>
            <person name="Guo H."/>
            <person name="Daviaud C."/>
            <person name="Alamery S."/>
            <person name="Jabbari K."/>
            <person name="Zhao M."/>
            <person name="Edger P.P."/>
            <person name="Chelaifa H."/>
            <person name="Tack D."/>
            <person name="Lassalle G."/>
            <person name="Mestiri I."/>
            <person name="Schnel N."/>
            <person name="Le Paslier M.C."/>
            <person name="Fan G."/>
            <person name="Renault V."/>
            <person name="Bayer P.E."/>
            <person name="Golicz A.A."/>
            <person name="Manoli S."/>
            <person name="Lee T.H."/>
            <person name="Thi V.H."/>
            <person name="Chalabi S."/>
            <person name="Hu Q."/>
            <person name="Fan C."/>
            <person name="Tollenaere R."/>
            <person name="Lu Y."/>
            <person name="Battail C."/>
            <person name="Shen J."/>
            <person name="Sidebottom C.H."/>
            <person name="Wang X."/>
            <person name="Canaguier A."/>
            <person name="Chauveau A."/>
            <person name="Berard A."/>
            <person name="Deniot G."/>
            <person name="Guan M."/>
            <person name="Liu Z."/>
            <person name="Sun F."/>
            <person name="Lim Y.P."/>
            <person name="Lyons E."/>
            <person name="Town C.D."/>
            <person name="Bancroft I."/>
            <person name="Wang X."/>
            <person name="Meng J."/>
            <person name="Ma J."/>
            <person name="Pires J.C."/>
            <person name="King G.J."/>
            <person name="Brunel D."/>
            <person name="Delourme R."/>
            <person name="Renard M."/>
            <person name="Aury J.M."/>
            <person name="Adams K.L."/>
            <person name="Batley J."/>
            <person name="Snowdon R.J."/>
            <person name="Tost J."/>
            <person name="Edwards D."/>
            <person name="Zhou Y."/>
            <person name="Hua W."/>
            <person name="Sharpe A.G."/>
            <person name="Paterson A.H."/>
            <person name="Guan C."/>
            <person name="Wincker P."/>
        </authorList>
    </citation>
    <scope>NUCLEOTIDE SEQUENCE [LARGE SCALE GENOMIC DNA]</scope>
    <source>
        <strain evidence="3">cv. Darmor-bzh</strain>
    </source>
</reference>
<dbReference type="GeneID" id="106394883"/>
<dbReference type="RefSeq" id="XP_048634821.1">
    <property type="nucleotide sequence ID" value="XM_048778864.1"/>
</dbReference>
<dbReference type="Gramene" id="CDY51424">
    <property type="protein sequence ID" value="CDY51424"/>
    <property type="gene ID" value="GSBRNA2T00003363001"/>
</dbReference>
<dbReference type="OrthoDB" id="1898021at2759"/>
<protein>
    <submittedName>
        <fullName evidence="1">(rape) hypothetical protein</fullName>
    </submittedName>
    <submittedName>
        <fullName evidence="2">BnaA04g27010D protein</fullName>
    </submittedName>
</protein>
<dbReference type="SMR" id="A0A078IPT5"/>
<dbReference type="STRING" id="3708.A0A078IPT5"/>
<dbReference type="Proteomes" id="UP000028999">
    <property type="component" value="Unassembled WGS sequence"/>
</dbReference>